<keyword evidence="9" id="KW-0119">Carbohydrate metabolism</keyword>
<evidence type="ECO:0000313" key="15">
    <source>
        <dbReference type="Proteomes" id="UP000225706"/>
    </source>
</evidence>
<dbReference type="InterPro" id="IPR013785">
    <property type="entry name" value="Aldolase_TIM"/>
</dbReference>
<evidence type="ECO:0000256" key="1">
    <source>
        <dbReference type="ARBA" id="ARBA00004496"/>
    </source>
</evidence>
<comment type="caution">
    <text evidence="14">The sequence shown here is derived from an EMBL/GenBank/DDBJ whole genome shotgun (WGS) entry which is preliminary data.</text>
</comment>
<comment type="subcellular location">
    <subcellularLocation>
        <location evidence="1">Cytoplasm</location>
    </subcellularLocation>
</comment>
<name>A0A2B4RJG3_STYPI</name>
<dbReference type="EC" id="4.1.3.3" evidence="5"/>
<evidence type="ECO:0000256" key="5">
    <source>
        <dbReference type="ARBA" id="ARBA00012911"/>
    </source>
</evidence>
<dbReference type="InterPro" id="IPR002220">
    <property type="entry name" value="DapA-like"/>
</dbReference>
<dbReference type="SMART" id="SM01130">
    <property type="entry name" value="DHDPS"/>
    <property type="match status" value="1"/>
</dbReference>
<dbReference type="AlphaFoldDB" id="A0A2B4RJG3"/>
<feature type="active site" description="Schiff-base intermediate with substrate" evidence="12">
    <location>
        <position position="173"/>
    </location>
</feature>
<accession>A0A2B4RJG3</accession>
<comment type="catalytic activity">
    <reaction evidence="10">
        <text>aceneuramate = aldehydo-N-acetyl-D-mannosamine + pyruvate</text>
        <dbReference type="Rhea" id="RHEA:23296"/>
        <dbReference type="ChEBI" id="CHEBI:15361"/>
        <dbReference type="ChEBI" id="CHEBI:17122"/>
        <dbReference type="ChEBI" id="CHEBI:173083"/>
        <dbReference type="EC" id="4.1.3.3"/>
    </reaction>
</comment>
<dbReference type="Gene3D" id="3.20.20.70">
    <property type="entry name" value="Aldolase class I"/>
    <property type="match status" value="1"/>
</dbReference>
<evidence type="ECO:0000256" key="11">
    <source>
        <dbReference type="PIRNR" id="PIRNR001365"/>
    </source>
</evidence>
<dbReference type="GO" id="GO:0008747">
    <property type="term" value="F:N-acetylneuraminate lyase activity"/>
    <property type="evidence" value="ECO:0007669"/>
    <property type="project" value="UniProtKB-EC"/>
</dbReference>
<evidence type="ECO:0000256" key="10">
    <source>
        <dbReference type="ARBA" id="ARBA00044906"/>
    </source>
</evidence>
<feature type="binding site" evidence="13">
    <location>
        <position position="215"/>
    </location>
    <ligand>
        <name>pyruvate</name>
        <dbReference type="ChEBI" id="CHEBI:15361"/>
    </ligand>
</feature>
<protein>
    <recommendedName>
        <fullName evidence="5">N-acetylneuraminate lyase</fullName>
        <ecNumber evidence="5">4.1.3.3</ecNumber>
    </recommendedName>
</protein>
<dbReference type="PRINTS" id="PR00146">
    <property type="entry name" value="DHPICSNTHASE"/>
</dbReference>
<evidence type="ECO:0000256" key="12">
    <source>
        <dbReference type="PIRSR" id="PIRSR001365-1"/>
    </source>
</evidence>
<gene>
    <name evidence="14" type="primary">Npl</name>
    <name evidence="14" type="ORF">AWC38_SpisGene17097</name>
</gene>
<evidence type="ECO:0000256" key="7">
    <source>
        <dbReference type="ARBA" id="ARBA00023239"/>
    </source>
</evidence>
<feature type="binding site" evidence="13">
    <location>
        <position position="52"/>
    </location>
    <ligand>
        <name>pyruvate</name>
        <dbReference type="ChEBI" id="CHEBI:15361"/>
    </ligand>
</feature>
<evidence type="ECO:0000256" key="8">
    <source>
        <dbReference type="ARBA" id="ARBA00023270"/>
    </source>
</evidence>
<keyword evidence="7 11" id="KW-0456">Lyase</keyword>
<keyword evidence="8" id="KW-0704">Schiff base</keyword>
<dbReference type="PANTHER" id="PTHR12128">
    <property type="entry name" value="DIHYDRODIPICOLINATE SYNTHASE"/>
    <property type="match status" value="1"/>
</dbReference>
<evidence type="ECO:0000256" key="2">
    <source>
        <dbReference type="ARBA" id="ARBA00004878"/>
    </source>
</evidence>
<proteinExistence type="inferred from homology"/>
<dbReference type="PROSITE" id="PS00665">
    <property type="entry name" value="DHDPS_1"/>
    <property type="match status" value="1"/>
</dbReference>
<dbReference type="PIRSF" id="PIRSF001365">
    <property type="entry name" value="DHDPS"/>
    <property type="match status" value="1"/>
</dbReference>
<comment type="pathway">
    <text evidence="2">Amino-sugar metabolism; N-acetylneuraminate degradation.</text>
</comment>
<dbReference type="STRING" id="50429.A0A2B4RJG3"/>
<reference evidence="15" key="1">
    <citation type="journal article" date="2017" name="bioRxiv">
        <title>Comparative analysis of the genomes of Stylophora pistillata and Acropora digitifera provides evidence for extensive differences between species of corals.</title>
        <authorList>
            <person name="Voolstra C.R."/>
            <person name="Li Y."/>
            <person name="Liew Y.J."/>
            <person name="Baumgarten S."/>
            <person name="Zoccola D."/>
            <person name="Flot J.-F."/>
            <person name="Tambutte S."/>
            <person name="Allemand D."/>
            <person name="Aranda M."/>
        </authorList>
    </citation>
    <scope>NUCLEOTIDE SEQUENCE [LARGE SCALE GENOMIC DNA]</scope>
</reference>
<dbReference type="Pfam" id="PF00701">
    <property type="entry name" value="DHDPS"/>
    <property type="match status" value="1"/>
</dbReference>
<keyword evidence="6" id="KW-0963">Cytoplasm</keyword>
<evidence type="ECO:0000256" key="9">
    <source>
        <dbReference type="ARBA" id="ARBA00023277"/>
    </source>
</evidence>
<dbReference type="SUPFAM" id="SSF51569">
    <property type="entry name" value="Aldolase"/>
    <property type="match status" value="1"/>
</dbReference>
<dbReference type="InterPro" id="IPR020624">
    <property type="entry name" value="Schiff_base-form_aldolases_CS"/>
</dbReference>
<comment type="similarity">
    <text evidence="3">Belongs to the DapA family. NanA subfamily.</text>
</comment>
<evidence type="ECO:0000256" key="13">
    <source>
        <dbReference type="PIRSR" id="PIRSR001365-2"/>
    </source>
</evidence>
<organism evidence="14 15">
    <name type="scientific">Stylophora pistillata</name>
    <name type="common">Smooth cauliflower coral</name>
    <dbReference type="NCBI Taxonomy" id="50429"/>
    <lineage>
        <taxon>Eukaryota</taxon>
        <taxon>Metazoa</taxon>
        <taxon>Cnidaria</taxon>
        <taxon>Anthozoa</taxon>
        <taxon>Hexacorallia</taxon>
        <taxon>Scleractinia</taxon>
        <taxon>Astrocoeniina</taxon>
        <taxon>Pocilloporidae</taxon>
        <taxon>Stylophora</taxon>
    </lineage>
</organism>
<comment type="subunit">
    <text evidence="4">Homotetramer.</text>
</comment>
<dbReference type="PANTHER" id="PTHR12128:SF21">
    <property type="entry name" value="N-ACETYLNEURAMINATE LYASE"/>
    <property type="match status" value="1"/>
</dbReference>
<dbReference type="Proteomes" id="UP000225706">
    <property type="component" value="Unassembled WGS sequence"/>
</dbReference>
<evidence type="ECO:0000256" key="6">
    <source>
        <dbReference type="ARBA" id="ARBA00022490"/>
    </source>
</evidence>
<sequence length="306" mass="33931">MVYNSMKKIEGLIVATLTPFDDSGELNLSVIEKYAQHLQNENTKGLFVSGTTGESTLLTVEERKKLAEKWIEVGKDRFENIIIHVGTSNLKDSQELARHSENKGATAIALMATSFFTPQSVDDLVEYVRLVAECAPNTPLFYYHIPAWTNIPFLMEDFLKAAIPKIPTLTGVKFTSGNMFDLGRCLIIEDQRFSILFGGDEILLSALAMGACATVGGTYNFAGKLHGRIMDAFDKSDMETARSEQYRSQAMIKLYCKYGGHAAVGKAIMRFLGLDLGPARSPLSLSESQEAQLREELDSIGFFAWR</sequence>
<keyword evidence="15" id="KW-1185">Reference proteome</keyword>
<feature type="active site" description="Proton donor/acceptor" evidence="12">
    <location>
        <position position="143"/>
    </location>
</feature>
<dbReference type="GO" id="GO:0005737">
    <property type="term" value="C:cytoplasm"/>
    <property type="evidence" value="ECO:0007669"/>
    <property type="project" value="UniProtKB-SubCell"/>
</dbReference>
<dbReference type="EMBL" id="LSMT01000405">
    <property type="protein sequence ID" value="PFX18534.1"/>
    <property type="molecule type" value="Genomic_DNA"/>
</dbReference>
<evidence type="ECO:0000313" key="14">
    <source>
        <dbReference type="EMBL" id="PFX18534.1"/>
    </source>
</evidence>
<evidence type="ECO:0000256" key="4">
    <source>
        <dbReference type="ARBA" id="ARBA00011881"/>
    </source>
</evidence>
<dbReference type="OrthoDB" id="191315at2759"/>
<evidence type="ECO:0000256" key="3">
    <source>
        <dbReference type="ARBA" id="ARBA00006324"/>
    </source>
</evidence>